<proteinExistence type="predicted"/>
<dbReference type="Gene3D" id="3.40.50.12390">
    <property type="match status" value="1"/>
</dbReference>
<comment type="caution">
    <text evidence="2">The sequence shown here is derived from an EMBL/GenBank/DDBJ whole genome shotgun (WGS) entry which is preliminary data.</text>
</comment>
<accession>A0A0L6USV9</accession>
<dbReference type="InterPro" id="IPR040992">
    <property type="entry name" value="XRN1_D1"/>
</dbReference>
<dbReference type="OrthoDB" id="3036896at2759"/>
<feature type="domain" description="5'-3' exoribonuclease 1 D1" evidence="1">
    <location>
        <begin position="53"/>
        <end position="91"/>
    </location>
</feature>
<sequence>MYILKIVVILTQFKISVIYPSSLPGLFTEIYNCHSEMMVYNVPMMQGLWLIKGLCKGVLVEKDLVAVFPSLNKIPHTGILVFHKIIVHQSKIKI</sequence>
<gene>
    <name evidence="2" type="ORF">VP01_3879g1</name>
</gene>
<reference evidence="2 3" key="1">
    <citation type="submission" date="2015-08" db="EMBL/GenBank/DDBJ databases">
        <title>Next Generation Sequencing and Analysis of the Genome of Puccinia sorghi L Schw, the Causal Agent of Maize Common Rust.</title>
        <authorList>
            <person name="Rochi L."/>
            <person name="Burguener G."/>
            <person name="Darino M."/>
            <person name="Turjanski A."/>
            <person name="Kreff E."/>
            <person name="Dieguez M.J."/>
            <person name="Sacco F."/>
        </authorList>
    </citation>
    <scope>NUCLEOTIDE SEQUENCE [LARGE SCALE GENOMIC DNA]</scope>
    <source>
        <strain evidence="2 3">RO10H11247</strain>
    </source>
</reference>
<dbReference type="STRING" id="27349.A0A0L6USV9"/>
<dbReference type="AlphaFoldDB" id="A0A0L6USV9"/>
<name>A0A0L6USV9_9BASI</name>
<protein>
    <recommendedName>
        <fullName evidence="1">5'-3' exoribonuclease 1 D1 domain-containing protein</fullName>
    </recommendedName>
</protein>
<dbReference type="Pfam" id="PF18332">
    <property type="entry name" value="XRN1_D1"/>
    <property type="match status" value="1"/>
</dbReference>
<keyword evidence="3" id="KW-1185">Reference proteome</keyword>
<dbReference type="Proteomes" id="UP000037035">
    <property type="component" value="Unassembled WGS sequence"/>
</dbReference>
<dbReference type="VEuPathDB" id="FungiDB:VP01_3879g1"/>
<dbReference type="EMBL" id="LAVV01008922">
    <property type="protein sequence ID" value="KNZ51641.1"/>
    <property type="molecule type" value="Genomic_DNA"/>
</dbReference>
<organism evidence="2 3">
    <name type="scientific">Puccinia sorghi</name>
    <dbReference type="NCBI Taxonomy" id="27349"/>
    <lineage>
        <taxon>Eukaryota</taxon>
        <taxon>Fungi</taxon>
        <taxon>Dikarya</taxon>
        <taxon>Basidiomycota</taxon>
        <taxon>Pucciniomycotina</taxon>
        <taxon>Pucciniomycetes</taxon>
        <taxon>Pucciniales</taxon>
        <taxon>Pucciniaceae</taxon>
        <taxon>Puccinia</taxon>
    </lineage>
</organism>
<evidence type="ECO:0000313" key="3">
    <source>
        <dbReference type="Proteomes" id="UP000037035"/>
    </source>
</evidence>
<evidence type="ECO:0000313" key="2">
    <source>
        <dbReference type="EMBL" id="KNZ51641.1"/>
    </source>
</evidence>
<evidence type="ECO:0000259" key="1">
    <source>
        <dbReference type="Pfam" id="PF18332"/>
    </source>
</evidence>